<dbReference type="STRING" id="1149755.A0A2J6SA91"/>
<dbReference type="Proteomes" id="UP000235786">
    <property type="component" value="Unassembled WGS sequence"/>
</dbReference>
<dbReference type="EMBL" id="KZ613938">
    <property type="protein sequence ID" value="PMD47670.1"/>
    <property type="molecule type" value="Genomic_DNA"/>
</dbReference>
<dbReference type="Pfam" id="PF06985">
    <property type="entry name" value="HET"/>
    <property type="match status" value="1"/>
</dbReference>
<keyword evidence="3" id="KW-1185">Reference proteome</keyword>
<evidence type="ECO:0000259" key="1">
    <source>
        <dbReference type="Pfam" id="PF06985"/>
    </source>
</evidence>
<reference evidence="2 3" key="1">
    <citation type="submission" date="2016-04" db="EMBL/GenBank/DDBJ databases">
        <title>A degradative enzymes factory behind the ericoid mycorrhizal symbiosis.</title>
        <authorList>
            <consortium name="DOE Joint Genome Institute"/>
            <person name="Martino E."/>
            <person name="Morin E."/>
            <person name="Grelet G."/>
            <person name="Kuo A."/>
            <person name="Kohler A."/>
            <person name="Daghino S."/>
            <person name="Barry K."/>
            <person name="Choi C."/>
            <person name="Cichocki N."/>
            <person name="Clum A."/>
            <person name="Copeland A."/>
            <person name="Hainaut M."/>
            <person name="Haridas S."/>
            <person name="Labutti K."/>
            <person name="Lindquist E."/>
            <person name="Lipzen A."/>
            <person name="Khouja H.-R."/>
            <person name="Murat C."/>
            <person name="Ohm R."/>
            <person name="Olson A."/>
            <person name="Spatafora J."/>
            <person name="Veneault-Fourrey C."/>
            <person name="Henrissat B."/>
            <person name="Grigoriev I."/>
            <person name="Martin F."/>
            <person name="Perotto S."/>
        </authorList>
    </citation>
    <scope>NUCLEOTIDE SEQUENCE [LARGE SCALE GENOMIC DNA]</scope>
    <source>
        <strain evidence="2 3">F</strain>
    </source>
</reference>
<gene>
    <name evidence="2" type="ORF">L207DRAFT_561120</name>
</gene>
<proteinExistence type="predicted"/>
<sequence>MSLHIWRVLDKAWNFKLLPIGFGFFSQIRQSYHLSFGCWLHIVSQDIQSHSTLSATYETKIQYLPLEESEIRLFILYPGSDEDAVSGRIEHSSWGFNSNKQYEALSYVWGDVRDSVAILVDGRTVSVTKSLETALRHLRYRDKPRTLWVDYVCINQEDIPERSKQVARMGLIYEQASSVLIWLGLATVNSGVGMEILRYFATEKRPQSCPVWQAYPQSLVHQGLLDVMNRPWFERMWVVQEVGRSHRAIFFCGRDCVQWSTSSIDVRRFIRMIKYAEILPQWTQLGLDTVNMRPLLEMLDFQDANSFSKPWGSCDRAAPDLLDLAYNLRYKKCSDPRDKIFGIWGMVDYLWHLEDFKVDYSMTVTQVYEEVARVSFSSHYG</sequence>
<feature type="domain" description="Heterokaryon incompatibility" evidence="1">
    <location>
        <begin position="102"/>
        <end position="241"/>
    </location>
</feature>
<evidence type="ECO:0000313" key="2">
    <source>
        <dbReference type="EMBL" id="PMD47670.1"/>
    </source>
</evidence>
<organism evidence="2 3">
    <name type="scientific">Hyaloscypha variabilis (strain UAMH 11265 / GT02V1 / F)</name>
    <name type="common">Meliniomyces variabilis</name>
    <dbReference type="NCBI Taxonomy" id="1149755"/>
    <lineage>
        <taxon>Eukaryota</taxon>
        <taxon>Fungi</taxon>
        <taxon>Dikarya</taxon>
        <taxon>Ascomycota</taxon>
        <taxon>Pezizomycotina</taxon>
        <taxon>Leotiomycetes</taxon>
        <taxon>Helotiales</taxon>
        <taxon>Hyaloscyphaceae</taxon>
        <taxon>Hyaloscypha</taxon>
        <taxon>Hyaloscypha variabilis</taxon>
    </lineage>
</organism>
<dbReference type="OrthoDB" id="5571888at2759"/>
<dbReference type="PANTHER" id="PTHR24148">
    <property type="entry name" value="ANKYRIN REPEAT DOMAIN-CONTAINING PROTEIN 39 HOMOLOG-RELATED"/>
    <property type="match status" value="1"/>
</dbReference>
<dbReference type="AlphaFoldDB" id="A0A2J6SA91"/>
<dbReference type="InterPro" id="IPR052895">
    <property type="entry name" value="HetReg/Transcr_Mod"/>
</dbReference>
<dbReference type="InterPro" id="IPR010730">
    <property type="entry name" value="HET"/>
</dbReference>
<protein>
    <submittedName>
        <fullName evidence="2">HET-domain-containing protein</fullName>
    </submittedName>
</protein>
<dbReference type="PANTHER" id="PTHR24148:SF82">
    <property type="entry name" value="HETEROKARYON INCOMPATIBILITY DOMAIN-CONTAINING PROTEIN"/>
    <property type="match status" value="1"/>
</dbReference>
<name>A0A2J6SA91_HYAVF</name>
<evidence type="ECO:0000313" key="3">
    <source>
        <dbReference type="Proteomes" id="UP000235786"/>
    </source>
</evidence>
<accession>A0A2J6SA91</accession>